<comment type="caution">
    <text evidence="11">The sequence shown here is derived from an EMBL/GenBank/DDBJ whole genome shotgun (WGS) entry which is preliminary data.</text>
</comment>
<dbReference type="GO" id="GO:0003964">
    <property type="term" value="F:RNA-directed DNA polymerase activity"/>
    <property type="evidence" value="ECO:0007669"/>
    <property type="project" value="UniProtKB-KW"/>
</dbReference>
<dbReference type="PANTHER" id="PTHR42648">
    <property type="entry name" value="TRANSPOSASE, PUTATIVE-RELATED"/>
    <property type="match status" value="1"/>
</dbReference>
<reference evidence="11" key="1">
    <citation type="submission" date="2020-01" db="EMBL/GenBank/DDBJ databases">
        <authorList>
            <person name="Mishra B."/>
        </authorList>
    </citation>
    <scope>NUCLEOTIDE SEQUENCE [LARGE SCALE GENOMIC DNA]</scope>
</reference>
<evidence type="ECO:0000313" key="11">
    <source>
        <dbReference type="EMBL" id="CAA7062303.1"/>
    </source>
</evidence>
<evidence type="ECO:0000256" key="3">
    <source>
        <dbReference type="ARBA" id="ARBA00022759"/>
    </source>
</evidence>
<keyword evidence="8" id="KW-0808">Transferase</keyword>
<evidence type="ECO:0000256" key="6">
    <source>
        <dbReference type="ARBA" id="ARBA00022908"/>
    </source>
</evidence>
<dbReference type="GO" id="GO:0003887">
    <property type="term" value="F:DNA-directed DNA polymerase activity"/>
    <property type="evidence" value="ECO:0007669"/>
    <property type="project" value="UniProtKB-KW"/>
</dbReference>
<dbReference type="EMBL" id="CACVBM020001939">
    <property type="protein sequence ID" value="CAA7062303.1"/>
    <property type="molecule type" value="Genomic_DNA"/>
</dbReference>
<evidence type="ECO:0000256" key="8">
    <source>
        <dbReference type="ARBA" id="ARBA00022932"/>
    </source>
</evidence>
<keyword evidence="3" id="KW-0255">Endonuclease</keyword>
<keyword evidence="6" id="KW-0229">DNA integration</keyword>
<feature type="domain" description="Integrase catalytic" evidence="10">
    <location>
        <begin position="254"/>
        <end position="375"/>
    </location>
</feature>
<evidence type="ECO:0000256" key="4">
    <source>
        <dbReference type="ARBA" id="ARBA00022801"/>
    </source>
</evidence>
<dbReference type="GO" id="GO:0046872">
    <property type="term" value="F:metal ion binding"/>
    <property type="evidence" value="ECO:0007669"/>
    <property type="project" value="UniProtKB-KW"/>
</dbReference>
<proteinExistence type="predicted"/>
<dbReference type="OrthoDB" id="1071123at2759"/>
<dbReference type="InterPro" id="IPR012337">
    <property type="entry name" value="RNaseH-like_sf"/>
</dbReference>
<dbReference type="GO" id="GO:0015074">
    <property type="term" value="P:DNA integration"/>
    <property type="evidence" value="ECO:0007669"/>
    <property type="project" value="UniProtKB-KW"/>
</dbReference>
<dbReference type="Pfam" id="PF00665">
    <property type="entry name" value="rve"/>
    <property type="match status" value="1"/>
</dbReference>
<dbReference type="PANTHER" id="PTHR42648:SF11">
    <property type="entry name" value="TRANSPOSON TY4-P GAG-POL POLYPROTEIN"/>
    <property type="match status" value="1"/>
</dbReference>
<evidence type="ECO:0000259" key="10">
    <source>
        <dbReference type="PROSITE" id="PS50994"/>
    </source>
</evidence>
<evidence type="ECO:0000313" key="12">
    <source>
        <dbReference type="Proteomes" id="UP000467841"/>
    </source>
</evidence>
<sequence length="375" mass="42780">MVDRYDFWRIMTTIFKTRKLWSVIEAGVPDRPVEGEETPAVLRLKTQWEEASTNDMMALQILQTAVSDQIFSRIAPAKTSKEAWDSLQSEYQGSPQVRLIKLQSLRREYENLKMNDGDNIKKILISLPARFDSIVAVLEQTKDLSLLPVTDLLGTLKAHEKRVEVRNENMTEGVFFAKSRGGGKSGFKTDNDKGHGSQGKGKRWCKFCKKENHTESHCFKKLKTQNQAKMVNGLPSFKVNQEVCGACKRGKQARDAFPKESQTKTKEKLEIVHTDVCGPMQTMSLNGSRYFLLFVDDYSHVCWTYFLKNKSEAFGVFKMYKAMVETQSGSKIKVLRSDGGGEFTSSEFNEFCNQWGIERQITAPYSPQQNERTDL</sequence>
<keyword evidence="8" id="KW-0548">Nucleotidyltransferase</keyword>
<dbReference type="Proteomes" id="UP000467841">
    <property type="component" value="Unassembled WGS sequence"/>
</dbReference>
<dbReference type="InterPro" id="IPR001584">
    <property type="entry name" value="Integrase_cat-core"/>
</dbReference>
<name>A0A6D2L6I6_9BRAS</name>
<evidence type="ECO:0000256" key="9">
    <source>
        <dbReference type="ARBA" id="ARBA00023172"/>
    </source>
</evidence>
<dbReference type="Pfam" id="PF14223">
    <property type="entry name" value="Retrotran_gag_2"/>
    <property type="match status" value="1"/>
</dbReference>
<dbReference type="GO" id="GO:0003676">
    <property type="term" value="F:nucleic acid binding"/>
    <property type="evidence" value="ECO:0007669"/>
    <property type="project" value="InterPro"/>
</dbReference>
<evidence type="ECO:0000256" key="1">
    <source>
        <dbReference type="ARBA" id="ARBA00022722"/>
    </source>
</evidence>
<keyword evidence="12" id="KW-1185">Reference proteome</keyword>
<evidence type="ECO:0000256" key="7">
    <source>
        <dbReference type="ARBA" id="ARBA00022918"/>
    </source>
</evidence>
<accession>A0A6D2L6I6</accession>
<keyword evidence="8" id="KW-0239">DNA-directed DNA polymerase</keyword>
<keyword evidence="9" id="KW-0233">DNA recombination</keyword>
<dbReference type="InterPro" id="IPR036397">
    <property type="entry name" value="RNaseH_sf"/>
</dbReference>
<dbReference type="GO" id="GO:0006310">
    <property type="term" value="P:DNA recombination"/>
    <property type="evidence" value="ECO:0007669"/>
    <property type="project" value="UniProtKB-KW"/>
</dbReference>
<keyword evidence="4" id="KW-0378">Hydrolase</keyword>
<dbReference type="GO" id="GO:0016787">
    <property type="term" value="F:hydrolase activity"/>
    <property type="evidence" value="ECO:0007669"/>
    <property type="project" value="UniProtKB-KW"/>
</dbReference>
<dbReference type="Gene3D" id="3.30.420.10">
    <property type="entry name" value="Ribonuclease H-like superfamily/Ribonuclease H"/>
    <property type="match status" value="1"/>
</dbReference>
<dbReference type="SUPFAM" id="SSF53098">
    <property type="entry name" value="Ribonuclease H-like"/>
    <property type="match status" value="1"/>
</dbReference>
<keyword evidence="1" id="KW-0540">Nuclease</keyword>
<organism evidence="11 12">
    <name type="scientific">Microthlaspi erraticum</name>
    <dbReference type="NCBI Taxonomy" id="1685480"/>
    <lineage>
        <taxon>Eukaryota</taxon>
        <taxon>Viridiplantae</taxon>
        <taxon>Streptophyta</taxon>
        <taxon>Embryophyta</taxon>
        <taxon>Tracheophyta</taxon>
        <taxon>Spermatophyta</taxon>
        <taxon>Magnoliopsida</taxon>
        <taxon>eudicotyledons</taxon>
        <taxon>Gunneridae</taxon>
        <taxon>Pentapetalae</taxon>
        <taxon>rosids</taxon>
        <taxon>malvids</taxon>
        <taxon>Brassicales</taxon>
        <taxon>Brassicaceae</taxon>
        <taxon>Coluteocarpeae</taxon>
        <taxon>Microthlaspi</taxon>
    </lineage>
</organism>
<keyword evidence="7" id="KW-0695">RNA-directed DNA polymerase</keyword>
<evidence type="ECO:0000256" key="5">
    <source>
        <dbReference type="ARBA" id="ARBA00022842"/>
    </source>
</evidence>
<protein>
    <recommendedName>
        <fullName evidence="10">Integrase catalytic domain-containing protein</fullName>
    </recommendedName>
</protein>
<keyword evidence="5" id="KW-0460">Magnesium</keyword>
<gene>
    <name evidence="11" type="ORF">MERR_LOCUS49539</name>
</gene>
<dbReference type="PROSITE" id="PS50994">
    <property type="entry name" value="INTEGRASE"/>
    <property type="match status" value="1"/>
</dbReference>
<dbReference type="AlphaFoldDB" id="A0A6D2L6I6"/>
<keyword evidence="2" id="KW-0479">Metal-binding</keyword>
<evidence type="ECO:0000256" key="2">
    <source>
        <dbReference type="ARBA" id="ARBA00022723"/>
    </source>
</evidence>
<dbReference type="GO" id="GO:0004519">
    <property type="term" value="F:endonuclease activity"/>
    <property type="evidence" value="ECO:0007669"/>
    <property type="project" value="UniProtKB-KW"/>
</dbReference>
<dbReference type="InterPro" id="IPR039537">
    <property type="entry name" value="Retrotran_Ty1/copia-like"/>
</dbReference>